<protein>
    <submittedName>
        <fullName evidence="1">Uncharacterized protein</fullName>
    </submittedName>
</protein>
<proteinExistence type="predicted"/>
<dbReference type="Proteomes" id="UP000523000">
    <property type="component" value="Unassembled WGS sequence"/>
</dbReference>
<evidence type="ECO:0000313" key="1">
    <source>
        <dbReference type="EMBL" id="MBB2997220.1"/>
    </source>
</evidence>
<name>A0A839QN73_9MICC</name>
<comment type="caution">
    <text evidence="1">The sequence shown here is derived from an EMBL/GenBank/DDBJ whole genome shotgun (WGS) entry which is preliminary data.</text>
</comment>
<evidence type="ECO:0000313" key="2">
    <source>
        <dbReference type="Proteomes" id="UP000523000"/>
    </source>
</evidence>
<dbReference type="AlphaFoldDB" id="A0A839QN73"/>
<gene>
    <name evidence="1" type="ORF">E9229_003467</name>
</gene>
<accession>A0A839QN73</accession>
<keyword evidence="2" id="KW-1185">Reference proteome</keyword>
<organism evidence="1 2">
    <name type="scientific">Paeniglutamicibacter cryotolerans</name>
    <dbReference type="NCBI Taxonomy" id="670079"/>
    <lineage>
        <taxon>Bacteria</taxon>
        <taxon>Bacillati</taxon>
        <taxon>Actinomycetota</taxon>
        <taxon>Actinomycetes</taxon>
        <taxon>Micrococcales</taxon>
        <taxon>Micrococcaceae</taxon>
        <taxon>Paeniglutamicibacter</taxon>
    </lineage>
</organism>
<sequence length="43" mass="5266">MRPERVFAGRSTFWSQFHLMFCWVRVEQSPACPHWRRSGRSVR</sequence>
<reference evidence="1 2" key="1">
    <citation type="submission" date="2020-08" db="EMBL/GenBank/DDBJ databases">
        <title>Sequencing the genomes of 1000 actinobacteria strains.</title>
        <authorList>
            <person name="Klenk H.-P."/>
        </authorList>
    </citation>
    <scope>NUCLEOTIDE SEQUENCE [LARGE SCALE GENOMIC DNA]</scope>
    <source>
        <strain evidence="1 2">DSM 22826</strain>
    </source>
</reference>
<dbReference type="EMBL" id="JACHVS010000002">
    <property type="protein sequence ID" value="MBB2997220.1"/>
    <property type="molecule type" value="Genomic_DNA"/>
</dbReference>